<evidence type="ECO:0000313" key="2">
    <source>
        <dbReference type="Proteomes" id="UP000095282"/>
    </source>
</evidence>
<feature type="domain" description="Fungal lipase-type" evidence="1">
    <location>
        <begin position="40"/>
        <end position="106"/>
    </location>
</feature>
<proteinExistence type="predicted"/>
<dbReference type="GO" id="GO:0006629">
    <property type="term" value="P:lipid metabolic process"/>
    <property type="evidence" value="ECO:0007669"/>
    <property type="project" value="InterPro"/>
</dbReference>
<dbReference type="InterPro" id="IPR002921">
    <property type="entry name" value="Fungal_lipase-type"/>
</dbReference>
<dbReference type="PANTHER" id="PTHR45908:SF11">
    <property type="entry name" value="FUNGAL LIPASE-LIKE DOMAIN-CONTAINING PROTEIN"/>
    <property type="match status" value="1"/>
</dbReference>
<accession>A0A1I7T5H5</accession>
<dbReference type="InterPro" id="IPR029058">
    <property type="entry name" value="AB_hydrolase_fold"/>
</dbReference>
<dbReference type="Gene3D" id="3.40.50.1820">
    <property type="entry name" value="alpha/beta hydrolase"/>
    <property type="match status" value="1"/>
</dbReference>
<dbReference type="Proteomes" id="UP000095282">
    <property type="component" value="Unplaced"/>
</dbReference>
<evidence type="ECO:0000313" key="3">
    <source>
        <dbReference type="WBParaSite" id="Csp11.Scaffold513.g2591.t1"/>
    </source>
</evidence>
<evidence type="ECO:0000259" key="1">
    <source>
        <dbReference type="Pfam" id="PF01764"/>
    </source>
</evidence>
<reference evidence="3" key="1">
    <citation type="submission" date="2016-11" db="UniProtKB">
        <authorList>
            <consortium name="WormBaseParasite"/>
        </authorList>
    </citation>
    <scope>IDENTIFICATION</scope>
</reference>
<dbReference type="AlphaFoldDB" id="A0A1I7T5H5"/>
<organism evidence="2 3">
    <name type="scientific">Caenorhabditis tropicalis</name>
    <dbReference type="NCBI Taxonomy" id="1561998"/>
    <lineage>
        <taxon>Eukaryota</taxon>
        <taxon>Metazoa</taxon>
        <taxon>Ecdysozoa</taxon>
        <taxon>Nematoda</taxon>
        <taxon>Chromadorea</taxon>
        <taxon>Rhabditida</taxon>
        <taxon>Rhabditina</taxon>
        <taxon>Rhabditomorpha</taxon>
        <taxon>Rhabditoidea</taxon>
        <taxon>Rhabditidae</taxon>
        <taxon>Peloderinae</taxon>
        <taxon>Caenorhabditis</taxon>
    </lineage>
</organism>
<dbReference type="PANTHER" id="PTHR45908">
    <property type="entry name" value="PROTEIN CBG11750-RELATED"/>
    <property type="match status" value="1"/>
</dbReference>
<dbReference type="SUPFAM" id="SSF53474">
    <property type="entry name" value="alpha/beta-Hydrolases"/>
    <property type="match status" value="1"/>
</dbReference>
<name>A0A1I7T5H5_9PELO</name>
<sequence>MDQAFNDSQVKRQITVQCDTVDDTCSGFTAVSHEDKAVLVVFRGSTSDEQLVVEGLETVFASKKSWISGGTVSEYFNDAFYKIWSAGMKDDVNSLVAKYPEYQVWMQADGYTQSPSKPRPLINFPYLQVTGHSLGGSLASLAATYISFINIIPSHQILLVTFGQPRTGTLNFTESVDRLVPNAYRITHSHDPIPHLPGKGHHGYFHHKSEVYYNEKMSGWEICEEDEGQKCSNSNSFDLDFEDHLHYFNLDILKLGYSNCQNTSIIN</sequence>
<dbReference type="eggNOG" id="KOG4569">
    <property type="taxonomic scope" value="Eukaryota"/>
</dbReference>
<dbReference type="WBParaSite" id="Csp11.Scaffold513.g2591.t1">
    <property type="protein sequence ID" value="Csp11.Scaffold513.g2591.t1"/>
    <property type="gene ID" value="Csp11.Scaffold513.g2591"/>
</dbReference>
<keyword evidence="2" id="KW-1185">Reference proteome</keyword>
<protein>
    <submittedName>
        <fullName evidence="3">Lipase_3 domain-containing protein</fullName>
    </submittedName>
</protein>
<feature type="domain" description="Fungal lipase-type" evidence="1">
    <location>
        <begin position="127"/>
        <end position="199"/>
    </location>
</feature>
<dbReference type="Pfam" id="PF01764">
    <property type="entry name" value="Lipase_3"/>
    <property type="match status" value="2"/>
</dbReference>
<dbReference type="CDD" id="cd00519">
    <property type="entry name" value="Lipase_3"/>
    <property type="match status" value="1"/>
</dbReference>
<dbReference type="STRING" id="1561998.A0A1I7T5H5"/>